<evidence type="ECO:0000313" key="2">
    <source>
        <dbReference type="Proteomes" id="UP000760494"/>
    </source>
</evidence>
<comment type="caution">
    <text evidence="1">The sequence shown here is derived from an EMBL/GenBank/DDBJ whole genome shotgun (WGS) entry which is preliminary data.</text>
</comment>
<dbReference type="EMBL" id="CABFJX010000257">
    <property type="protein sequence ID" value="VTT69604.1"/>
    <property type="molecule type" value="Genomic_DNA"/>
</dbReference>
<organism evidence="1 2">
    <name type="scientific">Fusarium fujikuroi</name>
    <name type="common">Bakanae and foot rot disease fungus</name>
    <name type="synonym">Gibberella fujikuroi</name>
    <dbReference type="NCBI Taxonomy" id="5127"/>
    <lineage>
        <taxon>Eukaryota</taxon>
        <taxon>Fungi</taxon>
        <taxon>Dikarya</taxon>
        <taxon>Ascomycota</taxon>
        <taxon>Pezizomycotina</taxon>
        <taxon>Sordariomycetes</taxon>
        <taxon>Hypocreomycetidae</taxon>
        <taxon>Hypocreales</taxon>
        <taxon>Nectriaceae</taxon>
        <taxon>Fusarium</taxon>
        <taxon>Fusarium fujikuroi species complex</taxon>
    </lineage>
</organism>
<gene>
    <name evidence="1" type="ORF">C2S_7600</name>
</gene>
<proteinExistence type="predicted"/>
<name>A0A2H3SFR8_FUSFU</name>
<reference evidence="1" key="1">
    <citation type="submission" date="2019-05" db="EMBL/GenBank/DDBJ databases">
        <authorList>
            <person name="Piombo E."/>
        </authorList>
    </citation>
    <scope>NUCLEOTIDE SEQUENCE</scope>
    <source>
        <strain evidence="1">C2S</strain>
    </source>
</reference>
<protein>
    <submittedName>
        <fullName evidence="1">Uncharacterized protein</fullName>
    </submittedName>
</protein>
<dbReference type="AlphaFoldDB" id="A0A2H3SFR8"/>
<sequence length="297" mass="34195">MEQQAPITKSLYRLCVENPRFFVQPIFWTSKHLQVLHCHFKHLDSSSAPPPFPLPPAPPPASHGGPDLTQDLIHSILNVQYVHTKFASFAQLMHPYGVISCLRRTPFFYNGLWLHMPTCKVFESDDVHKFEQRPVIGCFHYDVLIKQREQARVPKSHPVPGASNLPVERLYQRKLRKLTPALWFEDPYLVCVLLSLAQLQWKRRESMTEAYFARLFVTKASDKTHAHVFRADIPSKFLHALDNPTEDMDNLVWPAIQHIQVPFEPHATFSERVAGQLLAGLKTRAPEETPRGEKQGR</sequence>
<evidence type="ECO:0000313" key="1">
    <source>
        <dbReference type="EMBL" id="VTT69604.1"/>
    </source>
</evidence>
<dbReference type="Proteomes" id="UP000760494">
    <property type="component" value="Unassembled WGS sequence"/>
</dbReference>
<accession>A0A2H3SFR8</accession>